<dbReference type="Proteomes" id="UP000092460">
    <property type="component" value="Unassembled WGS sequence"/>
</dbReference>
<dbReference type="InterPro" id="IPR040193">
    <property type="entry name" value="EFHC1/EFHC2/EFHB"/>
</dbReference>
<keyword evidence="5" id="KW-0966">Cell projection</keyword>
<evidence type="ECO:0000313" key="8">
    <source>
        <dbReference type="Proteomes" id="UP000092460"/>
    </source>
</evidence>
<organism evidence="7 8">
    <name type="scientific">Glossina palpalis gambiensis</name>
    <dbReference type="NCBI Taxonomy" id="67801"/>
    <lineage>
        <taxon>Eukaryota</taxon>
        <taxon>Metazoa</taxon>
        <taxon>Ecdysozoa</taxon>
        <taxon>Arthropoda</taxon>
        <taxon>Hexapoda</taxon>
        <taxon>Insecta</taxon>
        <taxon>Pterygota</taxon>
        <taxon>Neoptera</taxon>
        <taxon>Endopterygota</taxon>
        <taxon>Diptera</taxon>
        <taxon>Brachycera</taxon>
        <taxon>Muscomorpha</taxon>
        <taxon>Hippoboscoidea</taxon>
        <taxon>Glossinidae</taxon>
        <taxon>Glossina</taxon>
    </lineage>
</organism>
<dbReference type="AlphaFoldDB" id="A0A1B0C4G1"/>
<dbReference type="PROSITE" id="PS51336">
    <property type="entry name" value="DM10"/>
    <property type="match status" value="1"/>
</dbReference>
<dbReference type="PANTHER" id="PTHR12086">
    <property type="entry name" value="EF-HAND DOMAIN C-TERMINAL CONTAINING PROTEIN"/>
    <property type="match status" value="1"/>
</dbReference>
<protein>
    <recommendedName>
        <fullName evidence="6">DM10 domain-containing protein</fullName>
    </recommendedName>
</protein>
<dbReference type="GO" id="GO:0005930">
    <property type="term" value="C:axoneme"/>
    <property type="evidence" value="ECO:0007669"/>
    <property type="project" value="UniProtKB-SubCell"/>
</dbReference>
<keyword evidence="2" id="KW-0963">Cytoplasm</keyword>
<accession>A0A1B0C4G1</accession>
<evidence type="ECO:0000259" key="6">
    <source>
        <dbReference type="PROSITE" id="PS51336"/>
    </source>
</evidence>
<keyword evidence="3" id="KW-0677">Repeat</keyword>
<reference evidence="8" key="1">
    <citation type="submission" date="2015-01" db="EMBL/GenBank/DDBJ databases">
        <authorList>
            <person name="Aksoy S."/>
            <person name="Warren W."/>
            <person name="Wilson R.K."/>
        </authorList>
    </citation>
    <scope>NUCLEOTIDE SEQUENCE [LARGE SCALE GENOMIC DNA]</scope>
    <source>
        <strain evidence="8">IAEA</strain>
    </source>
</reference>
<evidence type="ECO:0000256" key="2">
    <source>
        <dbReference type="ARBA" id="ARBA00022490"/>
    </source>
</evidence>
<keyword evidence="8" id="KW-1185">Reference proteome</keyword>
<comment type="subcellular location">
    <subcellularLocation>
        <location evidence="1">Cytoplasm</location>
        <location evidence="1">Cytoskeleton</location>
        <location evidence="1">Cilium axoneme</location>
    </subcellularLocation>
</comment>
<dbReference type="SMART" id="SM00676">
    <property type="entry name" value="DM10"/>
    <property type="match status" value="1"/>
</dbReference>
<dbReference type="STRING" id="67801.A0A1B0C4G1"/>
<feature type="domain" description="DM10" evidence="6">
    <location>
        <begin position="18"/>
        <end position="128"/>
    </location>
</feature>
<evidence type="ECO:0000256" key="1">
    <source>
        <dbReference type="ARBA" id="ARBA00004430"/>
    </source>
</evidence>
<keyword evidence="4" id="KW-0206">Cytoskeleton</keyword>
<reference evidence="7" key="2">
    <citation type="submission" date="2020-05" db="UniProtKB">
        <authorList>
            <consortium name="EnsemblMetazoa"/>
        </authorList>
    </citation>
    <scope>IDENTIFICATION</scope>
    <source>
        <strain evidence="7">IAEA</strain>
    </source>
</reference>
<sequence length="193" mass="21899">MLLRSYDNNVIFLLISRINSTTIFGGISLSREQTPPSLLNILGTNIRNLSDDPIQIYVIAERNSGFLGRAFMKRTRIPLSGQEKFTSRRPQYYQSYNFYIGATISLKDHIFHIVSADEYTLVEHKLSCLSGGYKKDVCFIGYESLKRALVDALADNITNHEIITLNRHFSAKQAPSMTCNKENVLGAVRLEFL</sequence>
<dbReference type="Gene3D" id="2.30.29.170">
    <property type="match status" value="1"/>
</dbReference>
<dbReference type="GO" id="GO:0005874">
    <property type="term" value="C:microtubule"/>
    <property type="evidence" value="ECO:0007669"/>
    <property type="project" value="TreeGrafter"/>
</dbReference>
<dbReference type="PANTHER" id="PTHR12086:SF11">
    <property type="entry name" value="EF-HAND DOMAIN-CONTAINING FAMILY MEMBER C2"/>
    <property type="match status" value="1"/>
</dbReference>
<proteinExistence type="predicted"/>
<dbReference type="EnsemblMetazoa" id="GPPI048867-RA">
    <property type="protein sequence ID" value="GPPI048867-PA"/>
    <property type="gene ID" value="GPPI048867"/>
</dbReference>
<dbReference type="Pfam" id="PF06565">
    <property type="entry name" value="DM10_dom"/>
    <property type="match status" value="1"/>
</dbReference>
<dbReference type="VEuPathDB" id="VectorBase:GPPI048867"/>
<evidence type="ECO:0000256" key="3">
    <source>
        <dbReference type="ARBA" id="ARBA00022737"/>
    </source>
</evidence>
<name>A0A1B0C4G1_9MUSC</name>
<evidence type="ECO:0000256" key="5">
    <source>
        <dbReference type="ARBA" id="ARBA00023273"/>
    </source>
</evidence>
<evidence type="ECO:0000256" key="4">
    <source>
        <dbReference type="ARBA" id="ARBA00023212"/>
    </source>
</evidence>
<dbReference type="GO" id="GO:0010975">
    <property type="term" value="P:regulation of neuron projection development"/>
    <property type="evidence" value="ECO:0007669"/>
    <property type="project" value="TreeGrafter"/>
</dbReference>
<evidence type="ECO:0000313" key="7">
    <source>
        <dbReference type="EnsemblMetazoa" id="GPPI048867-PA"/>
    </source>
</evidence>
<dbReference type="InterPro" id="IPR006602">
    <property type="entry name" value="DM10_dom"/>
</dbReference>
<dbReference type="EMBL" id="JXJN01025441">
    <property type="status" value="NOT_ANNOTATED_CDS"/>
    <property type="molecule type" value="Genomic_DNA"/>
</dbReference>